<dbReference type="EMBL" id="NAFL01000255">
    <property type="protein sequence ID" value="OSJ31556.1"/>
    <property type="molecule type" value="Genomic_DNA"/>
</dbReference>
<dbReference type="Proteomes" id="UP000193335">
    <property type="component" value="Unassembled WGS sequence"/>
</dbReference>
<dbReference type="Pfam" id="PF04984">
    <property type="entry name" value="Phage_sheath_1"/>
    <property type="match status" value="1"/>
</dbReference>
<dbReference type="Pfam" id="PF17482">
    <property type="entry name" value="Phage_sheath_1C"/>
    <property type="match status" value="1"/>
</dbReference>
<evidence type="ECO:0000313" key="5">
    <source>
        <dbReference type="Proteomes" id="UP000193335"/>
    </source>
</evidence>
<name>A0A1Y2JLX7_BRAJP</name>
<dbReference type="RefSeq" id="WP_085401660.1">
    <property type="nucleotide sequence ID" value="NZ_NAFL01000255.1"/>
</dbReference>
<feature type="domain" description="Tail sheath protein C-terminal" evidence="3">
    <location>
        <begin position="392"/>
        <end position="502"/>
    </location>
</feature>
<dbReference type="AlphaFoldDB" id="A0A1Y2JLX7"/>
<organism evidence="4 5">
    <name type="scientific">Bradyrhizobium japonicum</name>
    <dbReference type="NCBI Taxonomy" id="375"/>
    <lineage>
        <taxon>Bacteria</taxon>
        <taxon>Pseudomonadati</taxon>
        <taxon>Pseudomonadota</taxon>
        <taxon>Alphaproteobacteria</taxon>
        <taxon>Hyphomicrobiales</taxon>
        <taxon>Nitrobacteraceae</taxon>
        <taxon>Bradyrhizobium</taxon>
    </lineage>
</organism>
<evidence type="ECO:0000313" key="4">
    <source>
        <dbReference type="EMBL" id="OSJ31556.1"/>
    </source>
</evidence>
<accession>A0A1Y2JLX7</accession>
<dbReference type="InterPro" id="IPR035089">
    <property type="entry name" value="Phage_sheath_subtilisin"/>
</dbReference>
<protein>
    <recommendedName>
        <fullName evidence="6">Phage tail protein</fullName>
    </recommendedName>
</protein>
<gene>
    <name evidence="4" type="ORF">BSZ19_21975</name>
</gene>
<evidence type="ECO:0000259" key="2">
    <source>
        <dbReference type="Pfam" id="PF04984"/>
    </source>
</evidence>
<evidence type="ECO:0000259" key="3">
    <source>
        <dbReference type="Pfam" id="PF17482"/>
    </source>
</evidence>
<dbReference type="InterPro" id="IPR020287">
    <property type="entry name" value="Tail_sheath_C"/>
</dbReference>
<evidence type="ECO:0000256" key="1">
    <source>
        <dbReference type="ARBA" id="ARBA00008005"/>
    </source>
</evidence>
<dbReference type="PIRSF" id="PIRSF007349">
    <property type="entry name" value="Tsp_L"/>
    <property type="match status" value="1"/>
</dbReference>
<evidence type="ECO:0008006" key="6">
    <source>
        <dbReference type="Google" id="ProtNLM"/>
    </source>
</evidence>
<comment type="caution">
    <text evidence="4">The sequence shown here is derived from an EMBL/GenBank/DDBJ whole genome shotgun (WGS) entry which is preliminary data.</text>
</comment>
<reference evidence="4 5" key="1">
    <citation type="submission" date="2017-03" db="EMBL/GenBank/DDBJ databases">
        <title>Whole genome sequences of fourteen strains of Bradyrhizobium canariense and one strain of Bradyrhizobium japonicum isolated from Lupinus (Papilionoideae: Genisteae) species in Algeria.</title>
        <authorList>
            <person name="Crovadore J."/>
            <person name="Chekireb D."/>
            <person name="Brachmann A."/>
            <person name="Chablais R."/>
            <person name="Cochard B."/>
            <person name="Lefort F."/>
        </authorList>
    </citation>
    <scope>NUCLEOTIDE SEQUENCE [LARGE SCALE GENOMIC DNA]</scope>
    <source>
        <strain evidence="4 5">UBMA197</strain>
    </source>
</reference>
<comment type="similarity">
    <text evidence="1">Belongs to the myoviridae tail sheath protein family.</text>
</comment>
<sequence length="516" mass="55230">MPVSFNSIPQNWRMPLYWVEVDPSMAGYPRSRLTSLLIGTMSADGTALPDVPIPVPSQADARKLFGYGSMLDGMVEIFMKNNYAQELWVAPIAEAAAGVAATGTITVTTASTSAGTLPVYVAGRRVQVFVAAAEAVDAVATKIADAINADLSMPVEAVAAAGVVTLTCKWKGVEGNDIDVRMAYGGLLAAEQVPVGLVITLAGNKLTGGTGSPDISQAITNLGDEIYEYVASGFTDSTSLALLEAEYGFGDNGRWGWMRQLYGHVFAAKMGAADVDDQTGYSDLLEYGPSNNSGVLSIMGVEGNSPTPTWCWAAAYTAKAARALLNDPARPLQTLPMEGCLPAPKHQRFTMKQCNDLSGVGIATQGINADGIPAIKRESTTYQKNLYGQGDDAYELVPTLATLAALFRRQRHAITSKYPRHKLADDGTRFGAGQAIVTPKVIKAELIAQYRADEFIGLVENAVAFKQNLIVERAPDDPNRVNVLYPPDLINQLRIFAVLAQFRLQYNRGIDQAIAL</sequence>
<feature type="domain" description="Tail sheath protein subtilisin-like" evidence="2">
    <location>
        <begin position="208"/>
        <end position="364"/>
    </location>
</feature>
<dbReference type="InterPro" id="IPR007067">
    <property type="entry name" value="Tail_sheath"/>
</dbReference>
<proteinExistence type="inferred from homology"/>